<reference evidence="1 2" key="2">
    <citation type="submission" date="2020-08" db="EMBL/GenBank/DDBJ databases">
        <authorList>
            <person name="Partida-Martinez L."/>
            <person name="Huntemann M."/>
            <person name="Clum A."/>
            <person name="Wang J."/>
            <person name="Palaniappan K."/>
            <person name="Ritter S."/>
            <person name="Chen I.-M."/>
            <person name="Stamatis D."/>
            <person name="Reddy T."/>
            <person name="O'Malley R."/>
            <person name="Daum C."/>
            <person name="Shapiro N."/>
            <person name="Ivanova N."/>
            <person name="Kyrpides N."/>
            <person name="Woyke T."/>
        </authorList>
    </citation>
    <scope>NUCLEOTIDE SEQUENCE [LARGE SCALE GENOMIC DNA]</scope>
    <source>
        <strain evidence="1 2">RAS26</strain>
    </source>
</reference>
<comment type="caution">
    <text evidence="1">The sequence shown here is derived from an EMBL/GenBank/DDBJ whole genome shotgun (WGS) entry which is preliminary data.</text>
</comment>
<reference evidence="1 2" key="1">
    <citation type="submission" date="2020-08" db="EMBL/GenBank/DDBJ databases">
        <title>The Agave Microbiome: Exploring the role of microbial communities in plant adaptations to desert environments.</title>
        <authorList>
            <person name="Partida-Martinez L.P."/>
        </authorList>
    </citation>
    <scope>NUCLEOTIDE SEQUENCE [LARGE SCALE GENOMIC DNA]</scope>
    <source>
        <strain evidence="1 2">RAS26</strain>
    </source>
</reference>
<dbReference type="AlphaFoldDB" id="A0A7W4UGJ8"/>
<evidence type="ECO:0000313" key="2">
    <source>
        <dbReference type="Proteomes" id="UP000518206"/>
    </source>
</evidence>
<name>A0A7W4UGJ8_9CELL</name>
<proteinExistence type="predicted"/>
<sequence length="258" mass="28634">MPRRIDVVKFPPPYAHRAANPDAFSFMWMKLHYVFNLPDPYAFPTVDGFAEDERRELARYVANCAELAESSLLSHVGSLTIKYSSDDGVVDVTHDSTAKDALRGASVLFRLVAAESETGGFGRTRRIIERRVATSETPPVADALVVTKTWRAARGKLSARMLDNIANEKMFEDGIGGFPADTMNAGSSPTQLISMFDYGDLIHQGRQLEAFEKSREDPHGHSRAEFEHVGALLQLSHFYLGYAVLTESALGRTPEQRL</sequence>
<dbReference type="EMBL" id="JACHVX010000003">
    <property type="protein sequence ID" value="MBB2923759.1"/>
    <property type="molecule type" value="Genomic_DNA"/>
</dbReference>
<dbReference type="Proteomes" id="UP000518206">
    <property type="component" value="Unassembled WGS sequence"/>
</dbReference>
<gene>
    <name evidence="1" type="ORF">FHR80_002684</name>
</gene>
<organism evidence="1 2">
    <name type="scientific">Cellulomonas cellasea</name>
    <dbReference type="NCBI Taxonomy" id="43670"/>
    <lineage>
        <taxon>Bacteria</taxon>
        <taxon>Bacillati</taxon>
        <taxon>Actinomycetota</taxon>
        <taxon>Actinomycetes</taxon>
        <taxon>Micrococcales</taxon>
        <taxon>Cellulomonadaceae</taxon>
        <taxon>Cellulomonas</taxon>
    </lineage>
</organism>
<dbReference type="RefSeq" id="WP_183296554.1">
    <property type="nucleotide sequence ID" value="NZ_JACHVX010000003.1"/>
</dbReference>
<evidence type="ECO:0000313" key="1">
    <source>
        <dbReference type="EMBL" id="MBB2923759.1"/>
    </source>
</evidence>
<protein>
    <submittedName>
        <fullName evidence="1">Uncharacterized protein</fullName>
    </submittedName>
</protein>
<accession>A0A7W4UGJ8</accession>